<dbReference type="AlphaFoldDB" id="A0A8J6LLX4"/>
<dbReference type="PROSITE" id="PS51182">
    <property type="entry name" value="C2_TENSIN"/>
    <property type="match status" value="1"/>
</dbReference>
<dbReference type="PANTHER" id="PTHR45734:SF10">
    <property type="entry name" value="BLISTERY, ISOFORM A"/>
    <property type="match status" value="1"/>
</dbReference>
<accession>A0A8J6LLX4</accession>
<evidence type="ECO:0000259" key="2">
    <source>
        <dbReference type="PROSITE" id="PS51181"/>
    </source>
</evidence>
<reference evidence="4" key="2">
    <citation type="submission" date="2021-08" db="EMBL/GenBank/DDBJ databases">
        <authorList>
            <person name="Eriksson T."/>
        </authorList>
    </citation>
    <scope>NUCLEOTIDE SEQUENCE</scope>
    <source>
        <strain evidence="4">Stoneville</strain>
        <tissue evidence="4">Whole head</tissue>
    </source>
</reference>
<dbReference type="SUPFAM" id="SSF49562">
    <property type="entry name" value="C2 domain (Calcium/lipid-binding domain, CaLB)"/>
    <property type="match status" value="1"/>
</dbReference>
<proteinExistence type="predicted"/>
<evidence type="ECO:0000256" key="1">
    <source>
        <dbReference type="SAM" id="MobiDB-lite"/>
    </source>
</evidence>
<dbReference type="SMART" id="SM01326">
    <property type="entry name" value="PTEN_C2"/>
    <property type="match status" value="1"/>
</dbReference>
<dbReference type="PANTHER" id="PTHR45734">
    <property type="entry name" value="TENSIN"/>
    <property type="match status" value="1"/>
</dbReference>
<dbReference type="InterPro" id="IPR051484">
    <property type="entry name" value="Tensin_PTEN_phosphatase"/>
</dbReference>
<dbReference type="Gene3D" id="3.90.190.10">
    <property type="entry name" value="Protein tyrosine phosphatase superfamily"/>
    <property type="match status" value="2"/>
</dbReference>
<dbReference type="EMBL" id="JABDTM020019545">
    <property type="protein sequence ID" value="KAH0817416.1"/>
    <property type="molecule type" value="Genomic_DNA"/>
</dbReference>
<dbReference type="Gene3D" id="2.60.40.1110">
    <property type="match status" value="1"/>
</dbReference>
<dbReference type="InterPro" id="IPR035892">
    <property type="entry name" value="C2_domain_sf"/>
</dbReference>
<protein>
    <recommendedName>
        <fullName evidence="6">Tensin</fullName>
    </recommendedName>
</protein>
<evidence type="ECO:0000313" key="4">
    <source>
        <dbReference type="EMBL" id="KAH0817416.1"/>
    </source>
</evidence>
<comment type="caution">
    <text evidence="4">The sequence shown here is derived from an EMBL/GenBank/DDBJ whole genome shotgun (WGS) entry which is preliminary data.</text>
</comment>
<evidence type="ECO:0000259" key="3">
    <source>
        <dbReference type="PROSITE" id="PS51182"/>
    </source>
</evidence>
<feature type="compositionally biased region" description="Basic and acidic residues" evidence="1">
    <location>
        <begin position="42"/>
        <end position="58"/>
    </location>
</feature>
<sequence length="677" mass="75774">MVMAEQIALVSPCQIDQEFMTALVVKSFWTSHDEDGTADSVANRRLDTSPDRPGKNSRDAGPSAAEPLRKIREHEIGVSVVVFPFFSLSFAMSKSKLDPPVSCCCQCRKNSDVAPDQVTAKLLYRIAFTIWHVAFHIENEQHTHDELAKNGTEMNKMLASTSYNGEALTSQPRPSRGNSTSSGGMDLSYVTERIISVWFPSSTNSHSYRQGQRQAAHMLRNKHGDNYMVSRLQRCLLFVHEEEAAIFVPLYSRSNNFYHSSGAKKHPEPSQIAVHNYDYARDDARKFLALHCSRLNDVHRNRFIRRRLSDLALELRSFLSKDGITNICVLQVFNLTEPKRALRNEHKHVKEVGWAQNLAPPLEKLCSVCKEIDSWLSGDQHRIAVLHARGNKDKLGVIVAAYMHYSSICGSAEQALDRFSMRRFLDDNVGPLALPSNKRYVDYFAGLLSHNIKINAAPLYLTHVTVLGAPCFQRGGCKAFLKLYEGQTPVYTSGVYNVSSGVSQFTVNVAGERRRGLQLRGDILIKCYHRGDVGRETVFACQFHTCAVADYTLSFTRQELDVACNDPRFPVDGAVELHFSPGPEGRHPAPAPTPAVPFTLADDHITRADSPFFVEEFDEEGDSDSDRKTLPRRSRLGFLVESSGLAAKKAPEFGRKSSQINLPRFGIGNETETCHYS</sequence>
<dbReference type="GO" id="GO:0005925">
    <property type="term" value="C:focal adhesion"/>
    <property type="evidence" value="ECO:0007669"/>
    <property type="project" value="TreeGrafter"/>
</dbReference>
<organism evidence="4 5">
    <name type="scientific">Tenebrio molitor</name>
    <name type="common">Yellow mealworm beetle</name>
    <dbReference type="NCBI Taxonomy" id="7067"/>
    <lineage>
        <taxon>Eukaryota</taxon>
        <taxon>Metazoa</taxon>
        <taxon>Ecdysozoa</taxon>
        <taxon>Arthropoda</taxon>
        <taxon>Hexapoda</taxon>
        <taxon>Insecta</taxon>
        <taxon>Pterygota</taxon>
        <taxon>Neoptera</taxon>
        <taxon>Endopterygota</taxon>
        <taxon>Coleoptera</taxon>
        <taxon>Polyphaga</taxon>
        <taxon>Cucujiformia</taxon>
        <taxon>Tenebrionidae</taxon>
        <taxon>Tenebrio</taxon>
    </lineage>
</organism>
<dbReference type="InterPro" id="IPR029021">
    <property type="entry name" value="Prot-tyrosine_phosphatase-like"/>
</dbReference>
<feature type="domain" description="Phosphatase tensin-type" evidence="2">
    <location>
        <begin position="176"/>
        <end position="451"/>
    </location>
</feature>
<dbReference type="InterPro" id="IPR014020">
    <property type="entry name" value="Tensin_C2-dom"/>
</dbReference>
<reference evidence="4" key="1">
    <citation type="journal article" date="2020" name="J Insects Food Feed">
        <title>The yellow mealworm (Tenebrio molitor) genome: a resource for the emerging insects as food and feed industry.</title>
        <authorList>
            <person name="Eriksson T."/>
            <person name="Andere A."/>
            <person name="Kelstrup H."/>
            <person name="Emery V."/>
            <person name="Picard C."/>
        </authorList>
    </citation>
    <scope>NUCLEOTIDE SEQUENCE</scope>
    <source>
        <strain evidence="4">Stoneville</strain>
        <tissue evidence="4">Whole head</tissue>
    </source>
</reference>
<keyword evidence="5" id="KW-1185">Reference proteome</keyword>
<feature type="domain" description="C2 tensin-type" evidence="3">
    <location>
        <begin position="456"/>
        <end position="582"/>
    </location>
</feature>
<feature type="region of interest" description="Disordered" evidence="1">
    <location>
        <begin position="39"/>
        <end position="68"/>
    </location>
</feature>
<dbReference type="SUPFAM" id="SSF52799">
    <property type="entry name" value="(Phosphotyrosine protein) phosphatases II"/>
    <property type="match status" value="1"/>
</dbReference>
<dbReference type="PROSITE" id="PS51181">
    <property type="entry name" value="PPASE_TENSIN"/>
    <property type="match status" value="1"/>
</dbReference>
<evidence type="ECO:0008006" key="6">
    <source>
        <dbReference type="Google" id="ProtNLM"/>
    </source>
</evidence>
<gene>
    <name evidence="4" type="ORF">GEV33_005375</name>
</gene>
<name>A0A8J6LLX4_TENMO</name>
<evidence type="ECO:0000313" key="5">
    <source>
        <dbReference type="Proteomes" id="UP000719412"/>
    </source>
</evidence>
<dbReference type="Proteomes" id="UP000719412">
    <property type="component" value="Unassembled WGS sequence"/>
</dbReference>
<dbReference type="Pfam" id="PF10409">
    <property type="entry name" value="PTEN_C2"/>
    <property type="match status" value="1"/>
</dbReference>
<dbReference type="InterPro" id="IPR029023">
    <property type="entry name" value="Tensin_phosphatase"/>
</dbReference>